<dbReference type="InterPro" id="IPR005225">
    <property type="entry name" value="Small_GTP-bd"/>
</dbReference>
<dbReference type="InterPro" id="IPR044612">
    <property type="entry name" value="ARL2/3"/>
</dbReference>
<dbReference type="GO" id="GO:0015031">
    <property type="term" value="P:protein transport"/>
    <property type="evidence" value="ECO:0007669"/>
    <property type="project" value="UniProtKB-KW"/>
</dbReference>
<comment type="similarity">
    <text evidence="2">Belongs to the small GTPase superfamily. Arf family.</text>
</comment>
<dbReference type="Gene3D" id="1.10.405.20">
    <property type="match status" value="1"/>
</dbReference>
<keyword evidence="4" id="KW-0519">Myristate</keyword>
<feature type="binding site" evidence="12">
    <location>
        <position position="586"/>
    </location>
    <ligand>
        <name>Mg(2+)</name>
        <dbReference type="ChEBI" id="CHEBI:18420"/>
    </ligand>
</feature>
<evidence type="ECO:0000256" key="2">
    <source>
        <dbReference type="ARBA" id="ARBA00010290"/>
    </source>
</evidence>
<proteinExistence type="inferred from homology"/>
<dbReference type="InParanoid" id="A0A0L0HHJ3"/>
<reference evidence="14 15" key="1">
    <citation type="submission" date="2009-08" db="EMBL/GenBank/DDBJ databases">
        <title>The Genome Sequence of Spizellomyces punctatus strain DAOM BR117.</title>
        <authorList>
            <consortium name="The Broad Institute Genome Sequencing Platform"/>
            <person name="Russ C."/>
            <person name="Cuomo C."/>
            <person name="Shea T."/>
            <person name="Young S.K."/>
            <person name="Zeng Q."/>
            <person name="Koehrsen M."/>
            <person name="Haas B."/>
            <person name="Borodovsky M."/>
            <person name="Guigo R."/>
            <person name="Alvarado L."/>
            <person name="Berlin A."/>
            <person name="Bochicchio J."/>
            <person name="Borenstein D."/>
            <person name="Chapman S."/>
            <person name="Chen Z."/>
            <person name="Engels R."/>
            <person name="Freedman E."/>
            <person name="Gellesch M."/>
            <person name="Goldberg J."/>
            <person name="Griggs A."/>
            <person name="Gujja S."/>
            <person name="Heiman D."/>
            <person name="Hepburn T."/>
            <person name="Howarth C."/>
            <person name="Jen D."/>
            <person name="Larson L."/>
            <person name="Lewis B."/>
            <person name="Mehta T."/>
            <person name="Park D."/>
            <person name="Pearson M."/>
            <person name="Roberts A."/>
            <person name="Saif S."/>
            <person name="Shenoy N."/>
            <person name="Sisk P."/>
            <person name="Stolte C."/>
            <person name="Sykes S."/>
            <person name="Thomson T."/>
            <person name="Walk T."/>
            <person name="White J."/>
            <person name="Yandava C."/>
            <person name="Burger G."/>
            <person name="Gray M.W."/>
            <person name="Holland P.W.H."/>
            <person name="King N."/>
            <person name="Lang F.B.F."/>
            <person name="Roger A.J."/>
            <person name="Ruiz-Trillo I."/>
            <person name="Lander E."/>
            <person name="Nusbaum C."/>
        </authorList>
    </citation>
    <scope>NUCLEOTIDE SEQUENCE [LARGE SCALE GENOMIC DNA]</scope>
    <source>
        <strain evidence="14 15">DAOM BR117</strain>
    </source>
</reference>
<keyword evidence="3" id="KW-0813">Transport</keyword>
<feature type="binding site" evidence="11">
    <location>
        <begin position="579"/>
        <end position="586"/>
    </location>
    <ligand>
        <name>GTP</name>
        <dbReference type="ChEBI" id="CHEBI:37565"/>
    </ligand>
</feature>
<dbReference type="eggNOG" id="KOG0074">
    <property type="taxonomic scope" value="Eukaryota"/>
</dbReference>
<evidence type="ECO:0000259" key="13">
    <source>
        <dbReference type="Pfam" id="PF01593"/>
    </source>
</evidence>
<dbReference type="Gene3D" id="3.50.50.60">
    <property type="entry name" value="FAD/NAD(P)-binding domain"/>
    <property type="match status" value="1"/>
</dbReference>
<sequence>MPTRVAIIGSGISGLSAAWLLSKDPSFSPTLYESGSYPGGHTHTVDIPTLSDPTKTVPVDTGFIVCNPVTYPNFLALLKELQVPLAITDMSFSVSRNGGEFEWCGDNIDTVFAQRRNLMPFGQNGGGMWRMILDVIRFHNEAKRIAVEADRLAFDDEGRVRAGTTPQEREHPFATLTLAEFFKQRNYSSFFYENYIVPMTAAIWSTPADMTFDKFPVLTLLRFMRNHQLLQIGRRPKWRTVVDGSRTYVTKILENVTDVRLNTAVVSVERQKDGKLVVVDASGNRETYDHVILATHTDQALKILGESATSEERKILGAIKYLKNRLVLHRDPELMPKSRKAWAAWNYLTRTKSETESPTVCLTYWMNRLQPFVKEAECGPVFATLNPLIEPRSDMVFGEWEYEHPLYAPQTISAQDKLQEIQNKNGVTFCGAWTNYGFHEDGLTSGLLASISLGATCPFPVHLNGGFPTERLPIVPPSWATEKGVTIYTHAKPKYIEHTPEAVLKAQRRSDPILEALGPRDARLPPTVSIAYGRRPVRDATILQQRYPDSIPSTTIRGLLSLLRKLKRTDREIRVLLLGLDNAGKTSILKRLASEDITEIKPTQGFNIKSVQQEGFKMNVWDIGGQKSIRPYWRNYFESTDVLIYIIDSADKRRLEETGEELHNLLEENKLAGVPVLVFANKQDLINALPGHEIATGLNLNAIRDRQWQIQPCSAKTGEGIEEGMQWAMQCCNKK</sequence>
<dbReference type="OMA" id="RAWASWN"/>
<dbReference type="VEuPathDB" id="FungiDB:SPPG_04618"/>
<accession>A0A0L0HHJ3</accession>
<feature type="binding site" evidence="11">
    <location>
        <position position="625"/>
    </location>
    <ligand>
        <name>GTP</name>
        <dbReference type="ChEBI" id="CHEBI:37565"/>
    </ligand>
</feature>
<comment type="subcellular location">
    <subcellularLocation>
        <location evidence="1">Golgi apparatus</location>
    </subcellularLocation>
</comment>
<dbReference type="SUPFAM" id="SSF52540">
    <property type="entry name" value="P-loop containing nucleoside triphosphate hydrolases"/>
    <property type="match status" value="1"/>
</dbReference>
<evidence type="ECO:0000256" key="5">
    <source>
        <dbReference type="ARBA" id="ARBA00022741"/>
    </source>
</evidence>
<evidence type="ECO:0000313" key="14">
    <source>
        <dbReference type="EMBL" id="KND00289.1"/>
    </source>
</evidence>
<dbReference type="GeneID" id="27688056"/>
<dbReference type="PROSITE" id="PS51417">
    <property type="entry name" value="ARF"/>
    <property type="match status" value="1"/>
</dbReference>
<dbReference type="SMART" id="SM00178">
    <property type="entry name" value="SAR"/>
    <property type="match status" value="1"/>
</dbReference>
<dbReference type="Gene3D" id="3.30.70.1990">
    <property type="match status" value="1"/>
</dbReference>
<dbReference type="FunFam" id="3.40.50.300:FF:000281">
    <property type="entry name" value="ADP-ribosylation factor-like protein 3"/>
    <property type="match status" value="1"/>
</dbReference>
<keyword evidence="12" id="KW-0479">Metal-binding</keyword>
<keyword evidence="5 11" id="KW-0547">Nucleotide-binding</keyword>
<evidence type="ECO:0000256" key="8">
    <source>
        <dbReference type="ARBA" id="ARBA00023134"/>
    </source>
</evidence>
<evidence type="ECO:0000313" key="15">
    <source>
        <dbReference type="Proteomes" id="UP000053201"/>
    </source>
</evidence>
<evidence type="ECO:0000256" key="7">
    <source>
        <dbReference type="ARBA" id="ARBA00023034"/>
    </source>
</evidence>
<organism evidence="14 15">
    <name type="scientific">Spizellomyces punctatus (strain DAOM BR117)</name>
    <dbReference type="NCBI Taxonomy" id="645134"/>
    <lineage>
        <taxon>Eukaryota</taxon>
        <taxon>Fungi</taxon>
        <taxon>Fungi incertae sedis</taxon>
        <taxon>Chytridiomycota</taxon>
        <taxon>Chytridiomycota incertae sedis</taxon>
        <taxon>Chytridiomycetes</taxon>
        <taxon>Spizellomycetales</taxon>
        <taxon>Spizellomycetaceae</taxon>
        <taxon>Spizellomyces</taxon>
    </lineage>
</organism>
<dbReference type="Pfam" id="PF00025">
    <property type="entry name" value="Arf"/>
    <property type="match status" value="1"/>
</dbReference>
<keyword evidence="8 11" id="KW-0342">GTP-binding</keyword>
<dbReference type="EMBL" id="KQ257456">
    <property type="protein sequence ID" value="KND00289.1"/>
    <property type="molecule type" value="Genomic_DNA"/>
</dbReference>
<dbReference type="GO" id="GO:0003924">
    <property type="term" value="F:GTPase activity"/>
    <property type="evidence" value="ECO:0007669"/>
    <property type="project" value="InterPro"/>
</dbReference>
<evidence type="ECO:0000256" key="11">
    <source>
        <dbReference type="PIRSR" id="PIRSR606689-1"/>
    </source>
</evidence>
<dbReference type="GO" id="GO:0016491">
    <property type="term" value="F:oxidoreductase activity"/>
    <property type="evidence" value="ECO:0007669"/>
    <property type="project" value="InterPro"/>
</dbReference>
<dbReference type="Pfam" id="PF01593">
    <property type="entry name" value="Amino_oxidase"/>
    <property type="match status" value="1"/>
</dbReference>
<dbReference type="STRING" id="645134.A0A0L0HHJ3"/>
<dbReference type="Proteomes" id="UP000053201">
    <property type="component" value="Unassembled WGS sequence"/>
</dbReference>
<dbReference type="InterPro" id="IPR036188">
    <property type="entry name" value="FAD/NAD-bd_sf"/>
</dbReference>
<feature type="domain" description="Amine oxidase" evidence="13">
    <location>
        <begin position="12"/>
        <end position="302"/>
    </location>
</feature>
<dbReference type="Gene3D" id="3.40.50.300">
    <property type="entry name" value="P-loop containing nucleotide triphosphate hydrolases"/>
    <property type="match status" value="1"/>
</dbReference>
<dbReference type="InterPro" id="IPR006689">
    <property type="entry name" value="Small_GTPase_ARF/SAR"/>
</dbReference>
<keyword evidence="6" id="KW-0653">Protein transport</keyword>
<gene>
    <name evidence="14" type="ORF">SPPG_04618</name>
</gene>
<dbReference type="RefSeq" id="XP_016608328.1">
    <property type="nucleotide sequence ID" value="XM_016752852.1"/>
</dbReference>
<dbReference type="CDD" id="cd04155">
    <property type="entry name" value="Arl3"/>
    <property type="match status" value="1"/>
</dbReference>
<keyword evidence="15" id="KW-1185">Reference proteome</keyword>
<evidence type="ECO:0000256" key="12">
    <source>
        <dbReference type="PIRSR" id="PIRSR606689-2"/>
    </source>
</evidence>
<dbReference type="OrthoDB" id="5977668at2759"/>
<keyword evidence="7" id="KW-0333">Golgi apparatus</keyword>
<keyword evidence="9" id="KW-0449">Lipoprotein</keyword>
<dbReference type="PANTHER" id="PTHR45697">
    <property type="entry name" value="ADP-RIBOSYLATION FACTOR-LIKE PROTEIN 2-RELATED"/>
    <property type="match status" value="1"/>
</dbReference>
<evidence type="ECO:0000256" key="1">
    <source>
        <dbReference type="ARBA" id="ARBA00004555"/>
    </source>
</evidence>
<dbReference type="SMART" id="SM00177">
    <property type="entry name" value="ARF"/>
    <property type="match status" value="1"/>
</dbReference>
<feature type="binding site" evidence="12">
    <location>
        <position position="603"/>
    </location>
    <ligand>
        <name>Mg(2+)</name>
        <dbReference type="ChEBI" id="CHEBI:18420"/>
    </ligand>
</feature>
<evidence type="ECO:0000256" key="3">
    <source>
        <dbReference type="ARBA" id="ARBA00022448"/>
    </source>
</evidence>
<dbReference type="GO" id="GO:0005794">
    <property type="term" value="C:Golgi apparatus"/>
    <property type="evidence" value="ECO:0007669"/>
    <property type="project" value="UniProtKB-SubCell"/>
</dbReference>
<dbReference type="InterPro" id="IPR027417">
    <property type="entry name" value="P-loop_NTPase"/>
</dbReference>
<dbReference type="NCBIfam" id="TIGR00231">
    <property type="entry name" value="small_GTP"/>
    <property type="match status" value="1"/>
</dbReference>
<dbReference type="SUPFAM" id="SSF51905">
    <property type="entry name" value="FAD/NAD(P)-binding domain"/>
    <property type="match status" value="1"/>
</dbReference>
<evidence type="ECO:0000256" key="10">
    <source>
        <dbReference type="ARBA" id="ARBA00040616"/>
    </source>
</evidence>
<dbReference type="GO" id="GO:0046872">
    <property type="term" value="F:metal ion binding"/>
    <property type="evidence" value="ECO:0007669"/>
    <property type="project" value="UniProtKB-KW"/>
</dbReference>
<protein>
    <recommendedName>
        <fullName evidence="10">ADP-ribosylation factor-like protein 3</fullName>
    </recommendedName>
</protein>
<evidence type="ECO:0000256" key="6">
    <source>
        <dbReference type="ARBA" id="ARBA00022927"/>
    </source>
</evidence>
<feature type="binding site" evidence="11">
    <location>
        <begin position="681"/>
        <end position="684"/>
    </location>
    <ligand>
        <name>GTP</name>
        <dbReference type="ChEBI" id="CHEBI:37565"/>
    </ligand>
</feature>
<evidence type="ECO:0000256" key="9">
    <source>
        <dbReference type="ARBA" id="ARBA00023288"/>
    </source>
</evidence>
<dbReference type="InterPro" id="IPR002937">
    <property type="entry name" value="Amino_oxidase"/>
</dbReference>
<dbReference type="PRINTS" id="PR00328">
    <property type="entry name" value="SAR1GTPBP"/>
</dbReference>
<dbReference type="AlphaFoldDB" id="A0A0L0HHJ3"/>
<dbReference type="GO" id="GO:0005525">
    <property type="term" value="F:GTP binding"/>
    <property type="evidence" value="ECO:0007669"/>
    <property type="project" value="UniProtKB-KW"/>
</dbReference>
<keyword evidence="12" id="KW-0460">Magnesium</keyword>
<name>A0A0L0HHJ3_SPIPD</name>
<evidence type="ECO:0000256" key="4">
    <source>
        <dbReference type="ARBA" id="ARBA00022707"/>
    </source>
</evidence>